<sequence length="397" mass="42323">MGLRFIKFPTICSIFLLFSILANGDPANGVFNVKDFGALANGKNDDAKVAFLSAWTKACNSNIAAKVLVPEGTYLVSLTKFQGPCKAPTVFEIHGVVNAPPGVELVDKENWIAFQYLSHFTLTGTGVFHGQGATAWSQNTCSKNSNCKFPTSLRFNFLNDSTIQGIQSVDSKLFHINILGCNNLKIKSIKISAPAESLNTDGIHIGNSNGIEISSSVIGTGDDCVSLGQGSKNINISDVFCGPGHGISVGSLGKTLNDEVIGLTVRNCTFIGTDNGVRIKTWPDSADGIASNFVFDDIVMNNVQNPIVIDQQYCPYNKCNLKVPSRIKVSNVSFKRIRGTSASKVAVTLVCSGRFPCKNVKIGDINLVHNGSDGPATSSCSNIKPLLIGKQIPPTCV</sequence>
<feature type="chain" id="PRO_5037331839" description="Exopolygalacturonase-like" evidence="10">
    <location>
        <begin position="25"/>
        <end position="397"/>
    </location>
</feature>
<evidence type="ECO:0000256" key="9">
    <source>
        <dbReference type="RuleBase" id="RU361169"/>
    </source>
</evidence>
<dbReference type="EMBL" id="JAEACU010000001">
    <property type="protein sequence ID" value="KAH7545308.1"/>
    <property type="molecule type" value="Genomic_DNA"/>
</dbReference>
<dbReference type="PANTHER" id="PTHR31375">
    <property type="match status" value="1"/>
</dbReference>
<keyword evidence="10" id="KW-0732">Signal</keyword>
<evidence type="ECO:0000313" key="11">
    <source>
        <dbReference type="EMBL" id="KAH7545308.1"/>
    </source>
</evidence>
<evidence type="ECO:0000256" key="1">
    <source>
        <dbReference type="ARBA" id="ARBA00004191"/>
    </source>
</evidence>
<evidence type="ECO:0000256" key="5">
    <source>
        <dbReference type="ARBA" id="ARBA00022801"/>
    </source>
</evidence>
<dbReference type="GO" id="GO:0071555">
    <property type="term" value="P:cell wall organization"/>
    <property type="evidence" value="ECO:0007669"/>
    <property type="project" value="UniProtKB-KW"/>
</dbReference>
<dbReference type="InterPro" id="IPR011050">
    <property type="entry name" value="Pectin_lyase_fold/virulence"/>
</dbReference>
<evidence type="ECO:0008006" key="13">
    <source>
        <dbReference type="Google" id="ProtNLM"/>
    </source>
</evidence>
<dbReference type="AlphaFoldDB" id="A0A978W024"/>
<keyword evidence="6 9" id="KW-0326">Glycosidase</keyword>
<evidence type="ECO:0000256" key="8">
    <source>
        <dbReference type="PROSITE-ProRule" id="PRU10052"/>
    </source>
</evidence>
<dbReference type="FunFam" id="2.160.20.10:FF:000004">
    <property type="entry name" value="Pectin lyase-like superfamily protein"/>
    <property type="match status" value="1"/>
</dbReference>
<dbReference type="Pfam" id="PF00295">
    <property type="entry name" value="Glyco_hydro_28"/>
    <property type="match status" value="1"/>
</dbReference>
<gene>
    <name evidence="11" type="ORF">FEM48_Zijuj01G0079800</name>
</gene>
<feature type="active site" evidence="8">
    <location>
        <position position="245"/>
    </location>
</feature>
<dbReference type="InterPro" id="IPR000743">
    <property type="entry name" value="Glyco_hydro_28"/>
</dbReference>
<evidence type="ECO:0000256" key="3">
    <source>
        <dbReference type="ARBA" id="ARBA00022512"/>
    </source>
</evidence>
<dbReference type="PROSITE" id="PS00502">
    <property type="entry name" value="POLYGALACTURONASE"/>
    <property type="match status" value="1"/>
</dbReference>
<keyword evidence="4" id="KW-0964">Secreted</keyword>
<protein>
    <recommendedName>
        <fullName evidence="13">Exopolygalacturonase-like</fullName>
    </recommendedName>
</protein>
<dbReference type="InterPro" id="IPR006626">
    <property type="entry name" value="PbH1"/>
</dbReference>
<evidence type="ECO:0000256" key="6">
    <source>
        <dbReference type="ARBA" id="ARBA00023295"/>
    </source>
</evidence>
<dbReference type="GO" id="GO:0005975">
    <property type="term" value="P:carbohydrate metabolic process"/>
    <property type="evidence" value="ECO:0007669"/>
    <property type="project" value="InterPro"/>
</dbReference>
<comment type="similarity">
    <text evidence="2 9">Belongs to the glycosyl hydrolase 28 family.</text>
</comment>
<evidence type="ECO:0000256" key="7">
    <source>
        <dbReference type="ARBA" id="ARBA00023316"/>
    </source>
</evidence>
<reference evidence="11" key="1">
    <citation type="journal article" date="2021" name="Front. Plant Sci.">
        <title>Chromosome-Scale Genome Assembly for Chinese Sour Jujube and Insights Into Its Genome Evolution and Domestication Signature.</title>
        <authorList>
            <person name="Shen L.-Y."/>
            <person name="Luo H."/>
            <person name="Wang X.-L."/>
            <person name="Wang X.-M."/>
            <person name="Qiu X.-J."/>
            <person name="Liu H."/>
            <person name="Zhou S.-S."/>
            <person name="Jia K.-H."/>
            <person name="Nie S."/>
            <person name="Bao Y.-T."/>
            <person name="Zhang R.-G."/>
            <person name="Yun Q.-Z."/>
            <person name="Chai Y.-H."/>
            <person name="Lu J.-Y."/>
            <person name="Li Y."/>
            <person name="Zhao S.-W."/>
            <person name="Mao J.-F."/>
            <person name="Jia S.-G."/>
            <person name="Mao Y.-M."/>
        </authorList>
    </citation>
    <scope>NUCLEOTIDE SEQUENCE</scope>
    <source>
        <strain evidence="11">AT0</strain>
        <tissue evidence="11">Leaf</tissue>
    </source>
</reference>
<name>A0A978W024_ZIZJJ</name>
<keyword evidence="3" id="KW-0134">Cell wall</keyword>
<dbReference type="Proteomes" id="UP000813462">
    <property type="component" value="Unassembled WGS sequence"/>
</dbReference>
<organism evidence="11 12">
    <name type="scientific">Ziziphus jujuba var. spinosa</name>
    <dbReference type="NCBI Taxonomy" id="714518"/>
    <lineage>
        <taxon>Eukaryota</taxon>
        <taxon>Viridiplantae</taxon>
        <taxon>Streptophyta</taxon>
        <taxon>Embryophyta</taxon>
        <taxon>Tracheophyta</taxon>
        <taxon>Spermatophyta</taxon>
        <taxon>Magnoliopsida</taxon>
        <taxon>eudicotyledons</taxon>
        <taxon>Gunneridae</taxon>
        <taxon>Pentapetalae</taxon>
        <taxon>rosids</taxon>
        <taxon>fabids</taxon>
        <taxon>Rosales</taxon>
        <taxon>Rhamnaceae</taxon>
        <taxon>Paliureae</taxon>
        <taxon>Ziziphus</taxon>
    </lineage>
</organism>
<dbReference type="InterPro" id="IPR012334">
    <property type="entry name" value="Pectin_lyas_fold"/>
</dbReference>
<comment type="subcellular location">
    <subcellularLocation>
        <location evidence="1">Secreted</location>
        <location evidence="1">Cell wall</location>
    </subcellularLocation>
</comment>
<dbReference type="SMART" id="SM00710">
    <property type="entry name" value="PbH1"/>
    <property type="match status" value="5"/>
</dbReference>
<evidence type="ECO:0000256" key="2">
    <source>
        <dbReference type="ARBA" id="ARBA00008834"/>
    </source>
</evidence>
<dbReference type="GO" id="GO:0004650">
    <property type="term" value="F:polygalacturonase activity"/>
    <property type="evidence" value="ECO:0007669"/>
    <property type="project" value="InterPro"/>
</dbReference>
<comment type="caution">
    <text evidence="11">The sequence shown here is derived from an EMBL/GenBank/DDBJ whole genome shotgun (WGS) entry which is preliminary data.</text>
</comment>
<keyword evidence="7" id="KW-0961">Cell wall biogenesis/degradation</keyword>
<accession>A0A978W024</accession>
<dbReference type="SUPFAM" id="SSF51126">
    <property type="entry name" value="Pectin lyase-like"/>
    <property type="match status" value="1"/>
</dbReference>
<keyword evidence="5 9" id="KW-0378">Hydrolase</keyword>
<evidence type="ECO:0000313" key="12">
    <source>
        <dbReference type="Proteomes" id="UP000813462"/>
    </source>
</evidence>
<dbReference type="Gene3D" id="2.160.20.10">
    <property type="entry name" value="Single-stranded right-handed beta-helix, Pectin lyase-like"/>
    <property type="match status" value="1"/>
</dbReference>
<proteinExistence type="inferred from homology"/>
<feature type="signal peptide" evidence="10">
    <location>
        <begin position="1"/>
        <end position="24"/>
    </location>
</feature>
<evidence type="ECO:0000256" key="10">
    <source>
        <dbReference type="SAM" id="SignalP"/>
    </source>
</evidence>
<evidence type="ECO:0000256" key="4">
    <source>
        <dbReference type="ARBA" id="ARBA00022525"/>
    </source>
</evidence>